<dbReference type="OrthoDB" id="9988974at2759"/>
<keyword evidence="7 8" id="KW-1015">Disulfide bond</keyword>
<evidence type="ECO:0000313" key="11">
    <source>
        <dbReference type="Proteomes" id="UP000326759"/>
    </source>
</evidence>
<evidence type="ECO:0000256" key="7">
    <source>
        <dbReference type="ARBA" id="ARBA00023157"/>
    </source>
</evidence>
<dbReference type="InterPro" id="IPR000884">
    <property type="entry name" value="TSP1_rpt"/>
</dbReference>
<keyword evidence="5" id="KW-1133">Transmembrane helix</keyword>
<dbReference type="PROSITE" id="PS50068">
    <property type="entry name" value="LDLRA_2"/>
    <property type="match status" value="2"/>
</dbReference>
<evidence type="ECO:0000256" key="3">
    <source>
        <dbReference type="ARBA" id="ARBA00022692"/>
    </source>
</evidence>
<dbReference type="SUPFAM" id="SSF82671">
    <property type="entry name" value="SEA domain"/>
    <property type="match status" value="1"/>
</dbReference>
<dbReference type="SUPFAM" id="SSF82895">
    <property type="entry name" value="TSP-1 type 1 repeat"/>
    <property type="match status" value="1"/>
</dbReference>
<evidence type="ECO:0000313" key="10">
    <source>
        <dbReference type="EMBL" id="KAB7502599.1"/>
    </source>
</evidence>
<evidence type="ECO:0000259" key="9">
    <source>
        <dbReference type="PROSITE" id="PS50024"/>
    </source>
</evidence>
<dbReference type="InterPro" id="IPR036055">
    <property type="entry name" value="LDL_receptor-like_sf"/>
</dbReference>
<dbReference type="PANTHER" id="PTHR24270">
    <property type="entry name" value="LOW-DENSITY LIPOPROTEIN RECEPTOR-RELATED"/>
    <property type="match status" value="1"/>
</dbReference>
<feature type="domain" description="SEA" evidence="9">
    <location>
        <begin position="31"/>
        <end position="148"/>
    </location>
</feature>
<gene>
    <name evidence="10" type="primary">SORL1</name>
    <name evidence="10" type="ORF">Anas_11043</name>
</gene>
<dbReference type="SMART" id="SM00192">
    <property type="entry name" value="LDLa"/>
    <property type="match status" value="2"/>
</dbReference>
<feature type="non-terminal residue" evidence="10">
    <location>
        <position position="1"/>
    </location>
</feature>
<dbReference type="Gene3D" id="3.30.70.960">
    <property type="entry name" value="SEA domain"/>
    <property type="match status" value="1"/>
</dbReference>
<keyword evidence="10" id="KW-0675">Receptor</keyword>
<keyword evidence="4" id="KW-0677">Repeat</keyword>
<comment type="subcellular location">
    <subcellularLocation>
        <location evidence="1">Membrane</location>
        <topology evidence="1">Single-pass membrane protein</topology>
    </subcellularLocation>
</comment>
<evidence type="ECO:0000256" key="5">
    <source>
        <dbReference type="ARBA" id="ARBA00022989"/>
    </source>
</evidence>
<dbReference type="InterPro" id="IPR002172">
    <property type="entry name" value="LDrepeatLR_classA_rpt"/>
</dbReference>
<dbReference type="CDD" id="cd00112">
    <property type="entry name" value="LDLa"/>
    <property type="match status" value="2"/>
</dbReference>
<accession>A0A5N5T8U7</accession>
<dbReference type="InterPro" id="IPR036364">
    <property type="entry name" value="SEA_dom_sf"/>
</dbReference>
<proteinExistence type="predicted"/>
<organism evidence="10 11">
    <name type="scientific">Armadillidium nasatum</name>
    <dbReference type="NCBI Taxonomy" id="96803"/>
    <lineage>
        <taxon>Eukaryota</taxon>
        <taxon>Metazoa</taxon>
        <taxon>Ecdysozoa</taxon>
        <taxon>Arthropoda</taxon>
        <taxon>Crustacea</taxon>
        <taxon>Multicrustacea</taxon>
        <taxon>Malacostraca</taxon>
        <taxon>Eumalacostraca</taxon>
        <taxon>Peracarida</taxon>
        <taxon>Isopoda</taxon>
        <taxon>Oniscidea</taxon>
        <taxon>Crinocheta</taxon>
        <taxon>Armadillidiidae</taxon>
        <taxon>Armadillidium</taxon>
    </lineage>
</organism>
<evidence type="ECO:0000256" key="1">
    <source>
        <dbReference type="ARBA" id="ARBA00004167"/>
    </source>
</evidence>
<keyword evidence="2" id="KW-0245">EGF-like domain</keyword>
<dbReference type="PROSITE" id="PS50024">
    <property type="entry name" value="SEA"/>
    <property type="match status" value="1"/>
</dbReference>
<dbReference type="PROSITE" id="PS50092">
    <property type="entry name" value="TSP1"/>
    <property type="match status" value="1"/>
</dbReference>
<feature type="disulfide bond" evidence="8">
    <location>
        <begin position="388"/>
        <end position="406"/>
    </location>
</feature>
<evidence type="ECO:0000256" key="4">
    <source>
        <dbReference type="ARBA" id="ARBA00022737"/>
    </source>
</evidence>
<feature type="non-terminal residue" evidence="10">
    <location>
        <position position="487"/>
    </location>
</feature>
<feature type="disulfide bond" evidence="8">
    <location>
        <begin position="400"/>
        <end position="415"/>
    </location>
</feature>
<sequence length="487" mass="55188">KLQTLFEQFAINSNKHTIERDTRVYTNLINRSNMVAGQFRITNQNFWHGLKDTNSESYKLLSKSIEREMDQLFLNSVWAREFNRSEVISLSDGSLVVRARFYLNTPDTSAAKKLGSVFLRGLHKRHNQEWLGPYTVDITSIRFAEVLVDSAVLIVTPSSPTFSHSTSTTTTRIRTIALDNTTKRPNVGWGEWGPWSSCSPCSPNYDQIRTRKCRLGNGKGLLVSNNDLCLPEDHYLLQGEKGNMETRPCQCEFGEEIFENDEKDESYIDIFQDDYTESTTDLSSLKTSTSKLREKKIDEERFFSEENEEDQREEDAFKLGICDACGPGQVCVALAGQSFPTCRPEKNPNDPTGCGGLCLKDVEVCQALGSRAFQCHSSSQCLDDEWRCVDGLCIPQAKRCDGHLNCYDRSDENMCDLIFNYKYKCVTVTQIKCSSDEFHCGNQTSCLPQSAKCDGNVDCWDGLDEANCSNAFFNNWNSRSLRFSTYS</sequence>
<comment type="caution">
    <text evidence="8">Lacks conserved residue(s) required for the propagation of feature annotation.</text>
</comment>
<feature type="disulfide bond" evidence="8">
    <location>
        <begin position="381"/>
        <end position="393"/>
    </location>
</feature>
<dbReference type="EMBL" id="SEYY01007140">
    <property type="protein sequence ID" value="KAB7502599.1"/>
    <property type="molecule type" value="Genomic_DNA"/>
</dbReference>
<dbReference type="AlphaFoldDB" id="A0A5N5T8U7"/>
<dbReference type="InterPro" id="IPR000082">
    <property type="entry name" value="SEA_dom"/>
</dbReference>
<evidence type="ECO:0000256" key="6">
    <source>
        <dbReference type="ARBA" id="ARBA00023136"/>
    </source>
</evidence>
<dbReference type="SUPFAM" id="SSF57424">
    <property type="entry name" value="LDL receptor-like module"/>
    <property type="match status" value="2"/>
</dbReference>
<dbReference type="InterPro" id="IPR036383">
    <property type="entry name" value="TSP1_rpt_sf"/>
</dbReference>
<dbReference type="InterPro" id="IPR050685">
    <property type="entry name" value="LDLR"/>
</dbReference>
<name>A0A5N5T8U7_9CRUS</name>
<keyword evidence="11" id="KW-1185">Reference proteome</keyword>
<dbReference type="Proteomes" id="UP000326759">
    <property type="component" value="Unassembled WGS sequence"/>
</dbReference>
<dbReference type="GO" id="GO:0016192">
    <property type="term" value="P:vesicle-mediated transport"/>
    <property type="evidence" value="ECO:0007669"/>
    <property type="project" value="UniProtKB-ARBA"/>
</dbReference>
<keyword evidence="3" id="KW-0812">Transmembrane</keyword>
<evidence type="ECO:0000256" key="8">
    <source>
        <dbReference type="PROSITE-ProRule" id="PRU00124"/>
    </source>
</evidence>
<reference evidence="10 11" key="1">
    <citation type="journal article" date="2019" name="PLoS Biol.">
        <title>Sex chromosomes control vertical transmission of feminizing Wolbachia symbionts in an isopod.</title>
        <authorList>
            <person name="Becking T."/>
            <person name="Chebbi M.A."/>
            <person name="Giraud I."/>
            <person name="Moumen B."/>
            <person name="Laverre T."/>
            <person name="Caubet Y."/>
            <person name="Peccoud J."/>
            <person name="Gilbert C."/>
            <person name="Cordaux R."/>
        </authorList>
    </citation>
    <scope>NUCLEOTIDE SEQUENCE [LARGE SCALE GENOMIC DNA]</scope>
    <source>
        <strain evidence="10">ANa2</strain>
        <tissue evidence="10">Whole body excluding digestive tract and cuticle</tissue>
    </source>
</reference>
<dbReference type="Gene3D" id="4.10.400.10">
    <property type="entry name" value="Low-density Lipoprotein Receptor"/>
    <property type="match status" value="2"/>
</dbReference>
<dbReference type="GO" id="GO:0005886">
    <property type="term" value="C:plasma membrane"/>
    <property type="evidence" value="ECO:0007669"/>
    <property type="project" value="TreeGrafter"/>
</dbReference>
<feature type="disulfide bond" evidence="8">
    <location>
        <begin position="453"/>
        <end position="468"/>
    </location>
</feature>
<dbReference type="Pfam" id="PF00057">
    <property type="entry name" value="Ldl_recept_a"/>
    <property type="match status" value="2"/>
</dbReference>
<evidence type="ECO:0000256" key="2">
    <source>
        <dbReference type="ARBA" id="ARBA00022536"/>
    </source>
</evidence>
<keyword evidence="6" id="KW-0472">Membrane</keyword>
<dbReference type="Pfam" id="PF01390">
    <property type="entry name" value="SEA"/>
    <property type="match status" value="1"/>
</dbReference>
<dbReference type="PRINTS" id="PR00261">
    <property type="entry name" value="LDLRECEPTOR"/>
</dbReference>
<comment type="caution">
    <text evidence="10">The sequence shown here is derived from an EMBL/GenBank/DDBJ whole genome shotgun (WGS) entry which is preliminary data.</text>
</comment>
<protein>
    <submittedName>
        <fullName evidence="10">Sortilin-related receptor</fullName>
    </submittedName>
</protein>